<gene>
    <name evidence="1" type="ORF">BTMF_LOCUS8228</name>
</gene>
<accession>A0A3P7XBL1</accession>
<reference evidence="1 2" key="1">
    <citation type="submission" date="2018-11" db="EMBL/GenBank/DDBJ databases">
        <authorList>
            <consortium name="Pathogen Informatics"/>
        </authorList>
    </citation>
    <scope>NUCLEOTIDE SEQUENCE [LARGE SCALE GENOMIC DNA]</scope>
</reference>
<name>A0A3P7XBL1_9BILA</name>
<dbReference type="EMBL" id="UZAG01016299">
    <property type="protein sequence ID" value="VDO27388.1"/>
    <property type="molecule type" value="Genomic_DNA"/>
</dbReference>
<dbReference type="AlphaFoldDB" id="A0A3P7XBL1"/>
<proteinExistence type="predicted"/>
<organism evidence="1 2">
    <name type="scientific">Brugia timori</name>
    <dbReference type="NCBI Taxonomy" id="42155"/>
    <lineage>
        <taxon>Eukaryota</taxon>
        <taxon>Metazoa</taxon>
        <taxon>Ecdysozoa</taxon>
        <taxon>Nematoda</taxon>
        <taxon>Chromadorea</taxon>
        <taxon>Rhabditida</taxon>
        <taxon>Spirurina</taxon>
        <taxon>Spiruromorpha</taxon>
        <taxon>Filarioidea</taxon>
        <taxon>Onchocercidae</taxon>
        <taxon>Brugia</taxon>
    </lineage>
</organism>
<evidence type="ECO:0000313" key="1">
    <source>
        <dbReference type="EMBL" id="VDO27388.1"/>
    </source>
</evidence>
<sequence length="38" mass="3981">MNAGFIPIRFCPRFCPIYGGGGAAGGGILESKYGRRCS</sequence>
<dbReference type="Proteomes" id="UP000280834">
    <property type="component" value="Unassembled WGS sequence"/>
</dbReference>
<evidence type="ECO:0000313" key="2">
    <source>
        <dbReference type="Proteomes" id="UP000280834"/>
    </source>
</evidence>
<protein>
    <submittedName>
        <fullName evidence="1">Uncharacterized protein</fullName>
    </submittedName>
</protein>
<keyword evidence="2" id="KW-1185">Reference proteome</keyword>